<feature type="transmembrane region" description="Helical" evidence="1">
    <location>
        <begin position="30"/>
        <end position="49"/>
    </location>
</feature>
<organism evidence="2 3">
    <name type="scientific">Tetranychus urticae</name>
    <name type="common">Two-spotted spider mite</name>
    <dbReference type="NCBI Taxonomy" id="32264"/>
    <lineage>
        <taxon>Eukaryota</taxon>
        <taxon>Metazoa</taxon>
        <taxon>Ecdysozoa</taxon>
        <taxon>Arthropoda</taxon>
        <taxon>Chelicerata</taxon>
        <taxon>Arachnida</taxon>
        <taxon>Acari</taxon>
        <taxon>Acariformes</taxon>
        <taxon>Trombidiformes</taxon>
        <taxon>Prostigmata</taxon>
        <taxon>Eleutherengona</taxon>
        <taxon>Raphignathae</taxon>
        <taxon>Tetranychoidea</taxon>
        <taxon>Tetranychidae</taxon>
        <taxon>Tetranychus</taxon>
    </lineage>
</organism>
<dbReference type="EMBL" id="CAEY01001962">
    <property type="status" value="NOT_ANNOTATED_CDS"/>
    <property type="molecule type" value="Genomic_DNA"/>
</dbReference>
<reference evidence="3" key="1">
    <citation type="submission" date="2011-08" db="EMBL/GenBank/DDBJ databases">
        <authorList>
            <person name="Rombauts S."/>
        </authorList>
    </citation>
    <scope>NUCLEOTIDE SEQUENCE</scope>
    <source>
        <strain evidence="3">London</strain>
    </source>
</reference>
<keyword evidence="1" id="KW-1133">Transmembrane helix</keyword>
<protein>
    <submittedName>
        <fullName evidence="2">Uncharacterized protein</fullName>
    </submittedName>
</protein>
<reference evidence="2" key="2">
    <citation type="submission" date="2015-06" db="UniProtKB">
        <authorList>
            <consortium name="EnsemblMetazoa"/>
        </authorList>
    </citation>
    <scope>IDENTIFICATION</scope>
</reference>
<dbReference type="Proteomes" id="UP000015104">
    <property type="component" value="Unassembled WGS sequence"/>
</dbReference>
<sequence>MFVVATGLEIDVVVDLIVEIVAAVDVDAEVVAVAVVVVVAAAVAAAVDVQRVFAREQKKATSENMKRRQAHCLVEIKSDVAAFWNFNHQCIGKFGDCLLLLRSLF</sequence>
<evidence type="ECO:0000313" key="3">
    <source>
        <dbReference type="Proteomes" id="UP000015104"/>
    </source>
</evidence>
<keyword evidence="3" id="KW-1185">Reference proteome</keyword>
<dbReference type="AlphaFoldDB" id="T1KCK0"/>
<keyword evidence="1" id="KW-0812">Transmembrane</keyword>
<dbReference type="HOGENOM" id="CLU_2239992_0_0_1"/>
<accession>T1KCK0</accession>
<keyword evidence="1" id="KW-0472">Membrane</keyword>
<evidence type="ECO:0000313" key="2">
    <source>
        <dbReference type="EnsemblMetazoa" id="tetur08g07890.1"/>
    </source>
</evidence>
<name>T1KCK0_TETUR</name>
<evidence type="ECO:0000256" key="1">
    <source>
        <dbReference type="SAM" id="Phobius"/>
    </source>
</evidence>
<proteinExistence type="predicted"/>
<dbReference type="EnsemblMetazoa" id="tetur08g07890.1">
    <property type="protein sequence ID" value="tetur08g07890.1"/>
    <property type="gene ID" value="tetur08g07890"/>
</dbReference>